<organism evidence="2 3">
    <name type="scientific">Nocardioides aquaticus</name>
    <dbReference type="NCBI Taxonomy" id="160826"/>
    <lineage>
        <taxon>Bacteria</taxon>
        <taxon>Bacillati</taxon>
        <taxon>Actinomycetota</taxon>
        <taxon>Actinomycetes</taxon>
        <taxon>Propionibacteriales</taxon>
        <taxon>Nocardioidaceae</taxon>
        <taxon>Nocardioides</taxon>
    </lineage>
</organism>
<dbReference type="InterPro" id="IPR000182">
    <property type="entry name" value="GNAT_dom"/>
</dbReference>
<dbReference type="PROSITE" id="PS51186">
    <property type="entry name" value="GNAT"/>
    <property type="match status" value="1"/>
</dbReference>
<dbReference type="PANTHER" id="PTHR43792:SF16">
    <property type="entry name" value="N-ACETYLTRANSFERASE DOMAIN-CONTAINING PROTEIN"/>
    <property type="match status" value="1"/>
</dbReference>
<dbReference type="Proteomes" id="UP000679307">
    <property type="component" value="Chromosome"/>
</dbReference>
<reference evidence="2 3" key="1">
    <citation type="submission" date="2021-05" db="EMBL/GenBank/DDBJ databases">
        <title>Complete genome of Nocardioides aquaticus KCTC 9944T isolated from meromictic and hypersaline Ekho Lake, Antarctica.</title>
        <authorList>
            <person name="Hwang K."/>
            <person name="Kim K.M."/>
            <person name="Choe H."/>
        </authorList>
    </citation>
    <scope>NUCLEOTIDE SEQUENCE [LARGE SCALE GENOMIC DNA]</scope>
    <source>
        <strain evidence="2 3">KCTC 9944</strain>
    </source>
</reference>
<evidence type="ECO:0000313" key="2">
    <source>
        <dbReference type="EMBL" id="QVT81630.1"/>
    </source>
</evidence>
<evidence type="ECO:0000313" key="3">
    <source>
        <dbReference type="Proteomes" id="UP000679307"/>
    </source>
</evidence>
<dbReference type="RefSeq" id="WP_214056979.1">
    <property type="nucleotide sequence ID" value="NZ_BAAAHS010000166.1"/>
</dbReference>
<proteinExistence type="predicted"/>
<dbReference type="InterPro" id="IPR051531">
    <property type="entry name" value="N-acetyltransferase"/>
</dbReference>
<accession>A0ABX8EM81</accession>
<gene>
    <name evidence="2" type="ORF">ENKNEFLB_04042</name>
</gene>
<feature type="domain" description="N-acetyltransferase" evidence="1">
    <location>
        <begin position="11"/>
        <end position="180"/>
    </location>
</feature>
<dbReference type="EMBL" id="CP075371">
    <property type="protein sequence ID" value="QVT81630.1"/>
    <property type="molecule type" value="Genomic_DNA"/>
</dbReference>
<protein>
    <recommendedName>
        <fullName evidence="1">N-acetyltransferase domain-containing protein</fullName>
    </recommendedName>
</protein>
<name>A0ABX8EM81_9ACTN</name>
<dbReference type="SUPFAM" id="SSF55729">
    <property type="entry name" value="Acyl-CoA N-acyltransferases (Nat)"/>
    <property type="match status" value="1"/>
</dbReference>
<dbReference type="Pfam" id="PF13302">
    <property type="entry name" value="Acetyltransf_3"/>
    <property type="match status" value="1"/>
</dbReference>
<sequence length="187" mass="20933">MSRPVLTTERMRLEPLTAAHTDLLVELDADPEVLRLVHGRALARDEVVGTFMPRRTRPDADARGLGFWVGWSRTDPTRWLGWWCLIPDGTDRGSAELGYRLRRTAWGHGLATEGGRALLAHAFGTAGLDRVWAETMTVNTGSRGVLRKLGLTERRIRVDEEKRAIPGWEHGVVTLDLDAPRPGPRRT</sequence>
<evidence type="ECO:0000259" key="1">
    <source>
        <dbReference type="PROSITE" id="PS51186"/>
    </source>
</evidence>
<dbReference type="PANTHER" id="PTHR43792">
    <property type="entry name" value="GNAT FAMILY, PUTATIVE (AFU_ORTHOLOGUE AFUA_3G00765)-RELATED-RELATED"/>
    <property type="match status" value="1"/>
</dbReference>
<dbReference type="Gene3D" id="3.40.630.30">
    <property type="match status" value="1"/>
</dbReference>
<keyword evidence="3" id="KW-1185">Reference proteome</keyword>
<dbReference type="InterPro" id="IPR016181">
    <property type="entry name" value="Acyl_CoA_acyltransferase"/>
</dbReference>